<sequence>MVGRKTHERQIEIIEGGLNPKDEVKPDVAERDLKQSKELREAYRKGGNLRAPEADEATSGDRPDVRGLNQESSHNKPRADD</sequence>
<dbReference type="RefSeq" id="WP_106715120.1">
    <property type="nucleotide sequence ID" value="NZ_JACHXT010000002.1"/>
</dbReference>
<dbReference type="Proteomes" id="UP000241158">
    <property type="component" value="Unassembled WGS sequence"/>
</dbReference>
<proteinExistence type="predicted"/>
<organism evidence="2 3">
    <name type="scientific">Phyllobacterium endophyticum</name>
    <dbReference type="NCBI Taxonomy" id="1149773"/>
    <lineage>
        <taxon>Bacteria</taxon>
        <taxon>Pseudomonadati</taxon>
        <taxon>Pseudomonadota</taxon>
        <taxon>Alphaproteobacteria</taxon>
        <taxon>Hyphomicrobiales</taxon>
        <taxon>Phyllobacteriaceae</taxon>
        <taxon>Phyllobacterium</taxon>
    </lineage>
</organism>
<feature type="region of interest" description="Disordered" evidence="1">
    <location>
        <begin position="1"/>
        <end position="27"/>
    </location>
</feature>
<comment type="caution">
    <text evidence="2">The sequence shown here is derived from an EMBL/GenBank/DDBJ whole genome shotgun (WGS) entry which is preliminary data.</text>
</comment>
<gene>
    <name evidence="2" type="ORF">CU100_03390</name>
</gene>
<reference evidence="3" key="1">
    <citation type="submission" date="2017-11" db="EMBL/GenBank/DDBJ databases">
        <authorList>
            <person name="Kuznetsova I."/>
            <person name="Sazanova A."/>
            <person name="Chirak E."/>
            <person name="Safronova V."/>
            <person name="Willems A."/>
        </authorList>
    </citation>
    <scope>NUCLEOTIDE SEQUENCE [LARGE SCALE GENOMIC DNA]</scope>
    <source>
        <strain evidence="3">PEPV15</strain>
    </source>
</reference>
<keyword evidence="3" id="KW-1185">Reference proteome</keyword>
<dbReference type="OrthoDB" id="7950817at2"/>
<protein>
    <submittedName>
        <fullName evidence="2">Uncharacterized protein</fullName>
    </submittedName>
</protein>
<dbReference type="AlphaFoldDB" id="A0A2P7B024"/>
<feature type="region of interest" description="Disordered" evidence="1">
    <location>
        <begin position="42"/>
        <end position="81"/>
    </location>
</feature>
<dbReference type="EMBL" id="PGGN01000001">
    <property type="protein sequence ID" value="PSH59816.1"/>
    <property type="molecule type" value="Genomic_DNA"/>
</dbReference>
<evidence type="ECO:0000313" key="3">
    <source>
        <dbReference type="Proteomes" id="UP000241158"/>
    </source>
</evidence>
<accession>A0A2P7B024</accession>
<name>A0A2P7B024_9HYPH</name>
<evidence type="ECO:0000313" key="2">
    <source>
        <dbReference type="EMBL" id="PSH59816.1"/>
    </source>
</evidence>
<evidence type="ECO:0000256" key="1">
    <source>
        <dbReference type="SAM" id="MobiDB-lite"/>
    </source>
</evidence>